<dbReference type="InterPro" id="IPR015813">
    <property type="entry name" value="Pyrv/PenolPyrv_kinase-like_dom"/>
</dbReference>
<dbReference type="Pfam" id="PF03328">
    <property type="entry name" value="HpcH_HpaI"/>
    <property type="match status" value="1"/>
</dbReference>
<sequence>MEGLKNTLQKLKELGCSGIKISYEDEGALLNEVISMRYLTASTGINLAIKIGGCEAKRDIVDCLNISCDSIVAPMVESAFALNKFSKSLKQYDYNGEKGFNLETINAYNNLEEISKEFSLIDYVTFGRVDFVNSLKKDRSYVNDEQMYEMVSNVFKKAREQDKKCYLGGAVSIASKDFIEKLINNSLLDKFETRYIIFDVKKIKFEDFEDLLYWANVFEVEWLKFISERYGKLFNKDTERIKMIEERISINKH</sequence>
<dbReference type="InterPro" id="IPR040442">
    <property type="entry name" value="Pyrv_kinase-like_dom_sf"/>
</dbReference>
<dbReference type="SUPFAM" id="SSF51621">
    <property type="entry name" value="Phosphoenolpyruvate/pyruvate domain"/>
    <property type="match status" value="1"/>
</dbReference>
<evidence type="ECO:0000256" key="1">
    <source>
        <dbReference type="ARBA" id="ARBA00022723"/>
    </source>
</evidence>
<reference evidence="3" key="1">
    <citation type="journal article" date="2020" name="Nature">
        <title>Giant virus diversity and host interactions through global metagenomics.</title>
        <authorList>
            <person name="Schulz F."/>
            <person name="Roux S."/>
            <person name="Paez-Espino D."/>
            <person name="Jungbluth S."/>
            <person name="Walsh D.A."/>
            <person name="Denef V.J."/>
            <person name="McMahon K.D."/>
            <person name="Konstantinidis K.T."/>
            <person name="Eloe-Fadrosh E.A."/>
            <person name="Kyrpides N.C."/>
            <person name="Woyke T."/>
        </authorList>
    </citation>
    <scope>NUCLEOTIDE SEQUENCE</scope>
    <source>
        <strain evidence="3">GVMAG-M-3300023174-5</strain>
    </source>
</reference>
<feature type="domain" description="HpcH/HpaI aldolase/citrate lyase" evidence="2">
    <location>
        <begin position="57"/>
        <end position="162"/>
    </location>
</feature>
<name>A0A6C0DSU3_9ZZZZ</name>
<dbReference type="Gene3D" id="3.20.20.60">
    <property type="entry name" value="Phosphoenolpyruvate-binding domains"/>
    <property type="match status" value="1"/>
</dbReference>
<accession>A0A6C0DSU3</accession>
<protein>
    <recommendedName>
        <fullName evidence="2">HpcH/HpaI aldolase/citrate lyase domain-containing protein</fullName>
    </recommendedName>
</protein>
<proteinExistence type="predicted"/>
<dbReference type="EMBL" id="MN739668">
    <property type="protein sequence ID" value="QHT19592.1"/>
    <property type="molecule type" value="Genomic_DNA"/>
</dbReference>
<dbReference type="AlphaFoldDB" id="A0A6C0DSU3"/>
<dbReference type="InterPro" id="IPR005000">
    <property type="entry name" value="Aldolase/citrate-lyase_domain"/>
</dbReference>
<evidence type="ECO:0000313" key="3">
    <source>
        <dbReference type="EMBL" id="QHT19592.1"/>
    </source>
</evidence>
<dbReference type="GO" id="GO:0046872">
    <property type="term" value="F:metal ion binding"/>
    <property type="evidence" value="ECO:0007669"/>
    <property type="project" value="UniProtKB-KW"/>
</dbReference>
<dbReference type="GO" id="GO:0003824">
    <property type="term" value="F:catalytic activity"/>
    <property type="evidence" value="ECO:0007669"/>
    <property type="project" value="InterPro"/>
</dbReference>
<keyword evidence="1" id="KW-0479">Metal-binding</keyword>
<evidence type="ECO:0000259" key="2">
    <source>
        <dbReference type="Pfam" id="PF03328"/>
    </source>
</evidence>
<organism evidence="3">
    <name type="scientific">viral metagenome</name>
    <dbReference type="NCBI Taxonomy" id="1070528"/>
    <lineage>
        <taxon>unclassified sequences</taxon>
        <taxon>metagenomes</taxon>
        <taxon>organismal metagenomes</taxon>
    </lineage>
</organism>